<protein>
    <submittedName>
        <fullName evidence="1">Uncharacterized protein</fullName>
    </submittedName>
</protein>
<reference evidence="1" key="1">
    <citation type="submission" date="2018-02" db="EMBL/GenBank/DDBJ databases">
        <title>Rhizophora mucronata_Transcriptome.</title>
        <authorList>
            <person name="Meera S.P."/>
            <person name="Sreeshan A."/>
            <person name="Augustine A."/>
        </authorList>
    </citation>
    <scope>NUCLEOTIDE SEQUENCE</scope>
    <source>
        <tissue evidence="1">Leaf</tissue>
    </source>
</reference>
<organism evidence="1">
    <name type="scientific">Rhizophora mucronata</name>
    <name type="common">Asiatic mangrove</name>
    <dbReference type="NCBI Taxonomy" id="61149"/>
    <lineage>
        <taxon>Eukaryota</taxon>
        <taxon>Viridiplantae</taxon>
        <taxon>Streptophyta</taxon>
        <taxon>Embryophyta</taxon>
        <taxon>Tracheophyta</taxon>
        <taxon>Spermatophyta</taxon>
        <taxon>Magnoliopsida</taxon>
        <taxon>eudicotyledons</taxon>
        <taxon>Gunneridae</taxon>
        <taxon>Pentapetalae</taxon>
        <taxon>rosids</taxon>
        <taxon>fabids</taxon>
        <taxon>Malpighiales</taxon>
        <taxon>Rhizophoraceae</taxon>
        <taxon>Rhizophora</taxon>
    </lineage>
</organism>
<name>A0A2P2N1U8_RHIMU</name>
<sequence length="33" mass="4014">MIYITKSHKSFAVLNIYLFKQAFLWQCHVNQLQ</sequence>
<dbReference type="EMBL" id="GGEC01055956">
    <property type="protein sequence ID" value="MBX36440.1"/>
    <property type="molecule type" value="Transcribed_RNA"/>
</dbReference>
<dbReference type="AlphaFoldDB" id="A0A2P2N1U8"/>
<evidence type="ECO:0000313" key="1">
    <source>
        <dbReference type="EMBL" id="MBX36440.1"/>
    </source>
</evidence>
<accession>A0A2P2N1U8</accession>
<proteinExistence type="predicted"/>